<sequence>MKLKLSLAALLILVAAGGFLLWQKSAQTTALIAQAAPQVPAAQISNPELLDRIQNATTEANEGQLDGLAELSRLYHANGFTNEAWQCYATLVLVDPSQARWPYRFGRILAGYGQLEEATPLFEDTIKLDSKYLPARIRLGDTLLKQNRFEEARRVYQDTLSLDEQNPYALVGLARVAIAKEDWKEARAHLELAVKASDFQIGADLLGDVYEKLDLPALENRVLQNIEWGSYADIPDPWSLTLMDDSYDAYQVSIAGGWAAHQGDVRTGLRYAQRAIKLDPDSSTLHYQIAGLYQNLENDKKAEEHYRRCVELQPDFSDAWLGLIEIAKRRNSPTHLRRTLDAALKAAPESPSLNIERGKLLVAQKQFEKAYPYFVKSIENRPHEAVGYIALAQAYLADNRIEDGVAQMRLALVQEPANPVALSSMVFDAIVRKDKAEADQWFTRLRQQVRFRDQEIAQLETMYQQTFGTRP</sequence>
<dbReference type="PROSITE" id="PS50005">
    <property type="entry name" value="TPR"/>
    <property type="match status" value="3"/>
</dbReference>
<accession>A0A934S0H0</accession>
<dbReference type="Gene3D" id="1.25.40.10">
    <property type="entry name" value="Tetratricopeptide repeat domain"/>
    <property type="match status" value="2"/>
</dbReference>
<dbReference type="SMART" id="SM00028">
    <property type="entry name" value="TPR"/>
    <property type="match status" value="6"/>
</dbReference>
<comment type="caution">
    <text evidence="2">The sequence shown here is derived from an EMBL/GenBank/DDBJ whole genome shotgun (WGS) entry which is preliminary data.</text>
</comment>
<evidence type="ECO:0000313" key="2">
    <source>
        <dbReference type="EMBL" id="MBK1878925.1"/>
    </source>
</evidence>
<dbReference type="PANTHER" id="PTHR12558:SF13">
    <property type="entry name" value="CELL DIVISION CYCLE PROTEIN 27 HOMOLOG"/>
    <property type="match status" value="1"/>
</dbReference>
<feature type="repeat" description="TPR" evidence="1">
    <location>
        <begin position="133"/>
        <end position="166"/>
    </location>
</feature>
<keyword evidence="3" id="KW-1185">Reference proteome</keyword>
<dbReference type="RefSeq" id="WP_200357137.1">
    <property type="nucleotide sequence ID" value="NZ_JAENIL010000037.1"/>
</dbReference>
<keyword evidence="1" id="KW-0802">TPR repeat</keyword>
<dbReference type="Pfam" id="PF13181">
    <property type="entry name" value="TPR_8"/>
    <property type="match status" value="1"/>
</dbReference>
<protein>
    <submittedName>
        <fullName evidence="2">Tetratricopeptide repeat protein</fullName>
    </submittedName>
</protein>
<dbReference type="Pfam" id="PF13432">
    <property type="entry name" value="TPR_16"/>
    <property type="match status" value="1"/>
</dbReference>
<feature type="repeat" description="TPR" evidence="1">
    <location>
        <begin position="283"/>
        <end position="316"/>
    </location>
</feature>
<gene>
    <name evidence="2" type="ORF">JIN87_18725</name>
</gene>
<dbReference type="InterPro" id="IPR011990">
    <property type="entry name" value="TPR-like_helical_dom_sf"/>
</dbReference>
<evidence type="ECO:0000313" key="3">
    <source>
        <dbReference type="Proteomes" id="UP000617628"/>
    </source>
</evidence>
<dbReference type="SUPFAM" id="SSF48452">
    <property type="entry name" value="TPR-like"/>
    <property type="match status" value="2"/>
</dbReference>
<dbReference type="AlphaFoldDB" id="A0A934S0H0"/>
<organism evidence="2 3">
    <name type="scientific">Pelagicoccus mobilis</name>
    <dbReference type="NCBI Taxonomy" id="415221"/>
    <lineage>
        <taxon>Bacteria</taxon>
        <taxon>Pseudomonadati</taxon>
        <taxon>Verrucomicrobiota</taxon>
        <taxon>Opitutia</taxon>
        <taxon>Puniceicoccales</taxon>
        <taxon>Pelagicoccaceae</taxon>
        <taxon>Pelagicoccus</taxon>
    </lineage>
</organism>
<evidence type="ECO:0000256" key="1">
    <source>
        <dbReference type="PROSITE-ProRule" id="PRU00339"/>
    </source>
</evidence>
<dbReference type="Proteomes" id="UP000617628">
    <property type="component" value="Unassembled WGS sequence"/>
</dbReference>
<proteinExistence type="predicted"/>
<feature type="repeat" description="TPR" evidence="1">
    <location>
        <begin position="351"/>
        <end position="384"/>
    </location>
</feature>
<dbReference type="InterPro" id="IPR019734">
    <property type="entry name" value="TPR_rpt"/>
</dbReference>
<reference evidence="2" key="1">
    <citation type="submission" date="2021-01" db="EMBL/GenBank/DDBJ databases">
        <title>Modified the classification status of verrucomicrobia.</title>
        <authorList>
            <person name="Feng X."/>
        </authorList>
    </citation>
    <scope>NUCLEOTIDE SEQUENCE</scope>
    <source>
        <strain evidence="2">KCTC 13126</strain>
    </source>
</reference>
<dbReference type="EMBL" id="JAENIL010000037">
    <property type="protein sequence ID" value="MBK1878925.1"/>
    <property type="molecule type" value="Genomic_DNA"/>
</dbReference>
<name>A0A934S0H0_9BACT</name>
<dbReference type="PANTHER" id="PTHR12558">
    <property type="entry name" value="CELL DIVISION CYCLE 16,23,27"/>
    <property type="match status" value="1"/>
</dbReference>